<gene>
    <name evidence="15" type="ORF">C6Y40_07825</name>
</gene>
<dbReference type="EMBL" id="PVNP01000063">
    <property type="protein sequence ID" value="PRO74130.1"/>
    <property type="molecule type" value="Genomic_DNA"/>
</dbReference>
<dbReference type="GO" id="GO:0070403">
    <property type="term" value="F:NAD+ binding"/>
    <property type="evidence" value="ECO:0007669"/>
    <property type="project" value="InterPro"/>
</dbReference>
<keyword evidence="5" id="KW-0276">Fatty acid metabolism</keyword>
<accession>A0A2S9VCF0</accession>
<dbReference type="GO" id="GO:0006635">
    <property type="term" value="P:fatty acid beta-oxidation"/>
    <property type="evidence" value="ECO:0007669"/>
    <property type="project" value="UniProtKB-UniPathway"/>
</dbReference>
<evidence type="ECO:0000256" key="8">
    <source>
        <dbReference type="ARBA" id="ARBA00023027"/>
    </source>
</evidence>
<keyword evidence="10" id="KW-0456">Lyase</keyword>
<dbReference type="AlphaFoldDB" id="A0A2S9VCF0"/>
<keyword evidence="7" id="KW-0560">Oxidoreductase</keyword>
<dbReference type="PANTHER" id="PTHR43612">
    <property type="entry name" value="TRIFUNCTIONAL ENZYME SUBUNIT ALPHA"/>
    <property type="match status" value="1"/>
</dbReference>
<dbReference type="InterPro" id="IPR036291">
    <property type="entry name" value="NAD(P)-bd_dom_sf"/>
</dbReference>
<dbReference type="EC" id="4.2.1.17" evidence="4"/>
<evidence type="ECO:0000256" key="9">
    <source>
        <dbReference type="ARBA" id="ARBA00023098"/>
    </source>
</evidence>
<dbReference type="Gene3D" id="3.90.226.10">
    <property type="entry name" value="2-enoyl-CoA Hydratase, Chain A, domain 1"/>
    <property type="match status" value="1"/>
</dbReference>
<dbReference type="UniPathway" id="UPA00659"/>
<evidence type="ECO:0000256" key="1">
    <source>
        <dbReference type="ARBA" id="ARBA00005005"/>
    </source>
</evidence>
<evidence type="ECO:0000259" key="13">
    <source>
        <dbReference type="Pfam" id="PF00725"/>
    </source>
</evidence>
<evidence type="ECO:0000256" key="7">
    <source>
        <dbReference type="ARBA" id="ARBA00023002"/>
    </source>
</evidence>
<comment type="catalytic activity">
    <reaction evidence="12">
        <text>a (3S)-3-hydroxyacyl-CoA + NAD(+) = a 3-oxoacyl-CoA + NADH + H(+)</text>
        <dbReference type="Rhea" id="RHEA:22432"/>
        <dbReference type="ChEBI" id="CHEBI:15378"/>
        <dbReference type="ChEBI" id="CHEBI:57318"/>
        <dbReference type="ChEBI" id="CHEBI:57540"/>
        <dbReference type="ChEBI" id="CHEBI:57945"/>
        <dbReference type="ChEBI" id="CHEBI:90726"/>
        <dbReference type="EC" id="1.1.1.35"/>
    </reaction>
</comment>
<dbReference type="GO" id="GO:0004300">
    <property type="term" value="F:enoyl-CoA hydratase activity"/>
    <property type="evidence" value="ECO:0007669"/>
    <property type="project" value="UniProtKB-EC"/>
</dbReference>
<evidence type="ECO:0000256" key="6">
    <source>
        <dbReference type="ARBA" id="ARBA00022963"/>
    </source>
</evidence>
<comment type="pathway">
    <text evidence="1">Lipid metabolism; fatty acid beta-oxidation.</text>
</comment>
<evidence type="ECO:0000256" key="11">
    <source>
        <dbReference type="ARBA" id="ARBA00023268"/>
    </source>
</evidence>
<evidence type="ECO:0000259" key="14">
    <source>
        <dbReference type="Pfam" id="PF02737"/>
    </source>
</evidence>
<evidence type="ECO:0000313" key="15">
    <source>
        <dbReference type="EMBL" id="PRO74130.1"/>
    </source>
</evidence>
<feature type="domain" description="3-hydroxyacyl-CoA dehydrogenase C-terminal" evidence="13">
    <location>
        <begin position="490"/>
        <end position="585"/>
    </location>
</feature>
<dbReference type="InterPro" id="IPR008927">
    <property type="entry name" value="6-PGluconate_DH-like_C_sf"/>
</dbReference>
<evidence type="ECO:0000313" key="16">
    <source>
        <dbReference type="Proteomes" id="UP000238949"/>
    </source>
</evidence>
<evidence type="ECO:0000256" key="5">
    <source>
        <dbReference type="ARBA" id="ARBA00022832"/>
    </source>
</evidence>
<keyword evidence="11" id="KW-0511">Multifunctional enzyme</keyword>
<organism evidence="15 16">
    <name type="scientific">Alteromonas alba</name>
    <dbReference type="NCBI Taxonomy" id="2079529"/>
    <lineage>
        <taxon>Bacteria</taxon>
        <taxon>Pseudomonadati</taxon>
        <taxon>Pseudomonadota</taxon>
        <taxon>Gammaproteobacteria</taxon>
        <taxon>Alteromonadales</taxon>
        <taxon>Alteromonadaceae</taxon>
        <taxon>Alteromonas/Salinimonas group</taxon>
        <taxon>Alteromonas</taxon>
    </lineage>
</organism>
<keyword evidence="6" id="KW-0442">Lipid degradation</keyword>
<dbReference type="GO" id="GO:0016509">
    <property type="term" value="F:long-chain (3S)-3-hydroxyacyl-CoA dehydrogenase (NAD+) activity"/>
    <property type="evidence" value="ECO:0007669"/>
    <property type="project" value="TreeGrafter"/>
</dbReference>
<dbReference type="PANTHER" id="PTHR43612:SF3">
    <property type="entry name" value="TRIFUNCTIONAL ENZYME SUBUNIT ALPHA, MITOCHONDRIAL"/>
    <property type="match status" value="1"/>
</dbReference>
<dbReference type="InterPro" id="IPR001753">
    <property type="entry name" value="Enoyl-CoA_hydra/iso"/>
</dbReference>
<dbReference type="NCBIfam" id="NF008727">
    <property type="entry name" value="PRK11730.1"/>
    <property type="match status" value="1"/>
</dbReference>
<dbReference type="InterPro" id="IPR006108">
    <property type="entry name" value="3HC_DH_C"/>
</dbReference>
<dbReference type="RefSeq" id="WP_105934100.1">
    <property type="nucleotide sequence ID" value="NZ_PVNP01000063.1"/>
</dbReference>
<evidence type="ECO:0000256" key="4">
    <source>
        <dbReference type="ARBA" id="ARBA00012076"/>
    </source>
</evidence>
<dbReference type="InterPro" id="IPR006180">
    <property type="entry name" value="3-OHacyl-CoA_DH_CS"/>
</dbReference>
<dbReference type="PROSITE" id="PS00067">
    <property type="entry name" value="3HCDH"/>
    <property type="match status" value="1"/>
</dbReference>
<dbReference type="InterPro" id="IPR050136">
    <property type="entry name" value="FA_oxidation_alpha_subunit"/>
</dbReference>
<evidence type="ECO:0000256" key="2">
    <source>
        <dbReference type="ARBA" id="ARBA00007005"/>
    </source>
</evidence>
<comment type="similarity">
    <text evidence="2">In the central section; belongs to the 3-hydroxyacyl-CoA dehydrogenase family.</text>
</comment>
<comment type="caution">
    <text evidence="15">The sequence shown here is derived from an EMBL/GenBank/DDBJ whole genome shotgun (WGS) entry which is preliminary data.</text>
</comment>
<reference evidence="16" key="1">
    <citation type="journal article" date="2020" name="Int. J. Syst. Evol. Microbiol.">
        <title>Alteromonas alba sp. nov., a marine bacterium isolated from the seawater of the West Pacific Ocean.</title>
        <authorList>
            <person name="Sun C."/>
            <person name="Wu Y.-H."/>
            <person name="Xamxidin M."/>
            <person name="Cheng H."/>
            <person name="Xu X.-W."/>
        </authorList>
    </citation>
    <scope>NUCLEOTIDE SEQUENCE [LARGE SCALE GENOMIC DNA]</scope>
    <source>
        <strain evidence="16">190</strain>
    </source>
</reference>
<keyword evidence="8" id="KW-0520">NAD</keyword>
<dbReference type="InterPro" id="IPR006176">
    <property type="entry name" value="3-OHacyl-CoA_DH_NAD-bd"/>
</dbReference>
<keyword evidence="16" id="KW-1185">Reference proteome</keyword>
<keyword evidence="9" id="KW-0443">Lipid metabolism</keyword>
<name>A0A2S9VCF0_9ALTE</name>
<dbReference type="Pfam" id="PF00725">
    <property type="entry name" value="3HCDH"/>
    <property type="match status" value="1"/>
</dbReference>
<dbReference type="FunFam" id="3.40.50.720:FF:000009">
    <property type="entry name" value="Fatty oxidation complex, alpha subunit"/>
    <property type="match status" value="1"/>
</dbReference>
<dbReference type="Gene3D" id="3.40.50.720">
    <property type="entry name" value="NAD(P)-binding Rossmann-like Domain"/>
    <property type="match status" value="1"/>
</dbReference>
<dbReference type="SUPFAM" id="SSF51735">
    <property type="entry name" value="NAD(P)-binding Rossmann-fold domains"/>
    <property type="match status" value="1"/>
</dbReference>
<protein>
    <recommendedName>
        <fullName evidence="4">enoyl-CoA hydratase</fullName>
        <ecNumber evidence="4">4.2.1.17</ecNumber>
    </recommendedName>
</protein>
<dbReference type="Proteomes" id="UP000238949">
    <property type="component" value="Unassembled WGS sequence"/>
</dbReference>
<dbReference type="Gene3D" id="1.10.1040.50">
    <property type="match status" value="1"/>
</dbReference>
<dbReference type="Pfam" id="PF02737">
    <property type="entry name" value="3HCDH_N"/>
    <property type="match status" value="1"/>
</dbReference>
<dbReference type="Pfam" id="PF00378">
    <property type="entry name" value="ECH_1"/>
    <property type="match status" value="1"/>
</dbReference>
<evidence type="ECO:0000256" key="10">
    <source>
        <dbReference type="ARBA" id="ARBA00023239"/>
    </source>
</evidence>
<dbReference type="CDD" id="cd06558">
    <property type="entry name" value="crotonase-like"/>
    <property type="match status" value="1"/>
</dbReference>
<dbReference type="SUPFAM" id="SSF52096">
    <property type="entry name" value="ClpP/crotonase"/>
    <property type="match status" value="1"/>
</dbReference>
<comment type="similarity">
    <text evidence="3">In the N-terminal section; belongs to the enoyl-CoA hydratase/isomerase family.</text>
</comment>
<proteinExistence type="inferred from homology"/>
<evidence type="ECO:0000256" key="12">
    <source>
        <dbReference type="ARBA" id="ARBA00049556"/>
    </source>
</evidence>
<feature type="domain" description="3-hydroxyacyl-CoA dehydrogenase NAD binding" evidence="14">
    <location>
        <begin position="309"/>
        <end position="488"/>
    </location>
</feature>
<sequence>MFTGNAITLTELDAGLVELCFDSKSGPVNKFDQATLAELAQAVSLLAQHSALTGVLITSSKSTFIVGADITEFSGVFVKSFDEICDWTHQTHRTFQQLEQLPVPVVAAINGATMGGGLELALLADRRVIADTAKIALPEVTLGICPGWGGTVRLSRLIGWQAALEWMLTGKHQAAIDAEKAGAVDLVVTPTALREAALSTLQSLVGEEKVLRHTEALVLNDDEQQALDVFCEQQLAKLDPRYPAAIEILKAIAKHVTLPFAEAINEEVKLFAGLAKTDSAEALVGNFVNQQTVARIGKRMAGQVNPIEKAAVLGAGIMGGGIAYQTAKSGIPIVMKDIQQPALDLGIATATKILDKLVAKGRSSEDEKAKVLANITPTLELGALSDAEVVVEAVVENPKIKSVVLAETEANIPNTSVLASNTSTISIDFLAENLARPHLFCGIHFFNPVQAMPLVEIIRGSKTSDDTIARAVAYALSLRKTPIVVNDCPGFLVNRVLFPYFHGFNLLLQDGVSMERIDKVMENFGWPMGPAYLADVIGMDTMVHADDVLQAGFPERMTHANGYVLKTLLDANLLGQKNGEGFYQYTTDENGRRVKLPSAIAQALIDQAVQRHVEVSDEDIIYRMMIPMCTESVRCLDENIVNSAAELDMALLMGLGFPKFRGGSIRYLDAIGTAKFAEIAAQYADLGGLYQLTEELAARAAKGSKVYA</sequence>
<dbReference type="InterPro" id="IPR029045">
    <property type="entry name" value="ClpP/crotonase-like_dom_sf"/>
</dbReference>
<evidence type="ECO:0000256" key="3">
    <source>
        <dbReference type="ARBA" id="ARBA00008750"/>
    </source>
</evidence>
<dbReference type="SUPFAM" id="SSF48179">
    <property type="entry name" value="6-phosphogluconate dehydrogenase C-terminal domain-like"/>
    <property type="match status" value="2"/>
</dbReference>
<dbReference type="OrthoDB" id="5389341at2"/>